<organism evidence="5">
    <name type="scientific">uncultured bacterium fosmid pJB148G3</name>
    <dbReference type="NCBI Taxonomy" id="1478052"/>
    <lineage>
        <taxon>Bacteria</taxon>
        <taxon>environmental samples</taxon>
    </lineage>
</organism>
<keyword evidence="2" id="KW-0238">DNA-binding</keyword>
<evidence type="ECO:0000259" key="4">
    <source>
        <dbReference type="PROSITE" id="PS01124"/>
    </source>
</evidence>
<dbReference type="GO" id="GO:0003700">
    <property type="term" value="F:DNA-binding transcription factor activity"/>
    <property type="evidence" value="ECO:0007669"/>
    <property type="project" value="InterPro"/>
</dbReference>
<evidence type="ECO:0000256" key="2">
    <source>
        <dbReference type="ARBA" id="ARBA00023125"/>
    </source>
</evidence>
<dbReference type="PANTHER" id="PTHR43280">
    <property type="entry name" value="ARAC-FAMILY TRANSCRIPTIONAL REGULATOR"/>
    <property type="match status" value="1"/>
</dbReference>
<evidence type="ECO:0000256" key="1">
    <source>
        <dbReference type="ARBA" id="ARBA00023015"/>
    </source>
</evidence>
<dbReference type="SMART" id="SM00342">
    <property type="entry name" value="HTH_ARAC"/>
    <property type="match status" value="1"/>
</dbReference>
<dbReference type="InterPro" id="IPR014710">
    <property type="entry name" value="RmlC-like_jellyroll"/>
</dbReference>
<dbReference type="PROSITE" id="PS01124">
    <property type="entry name" value="HTH_ARAC_FAMILY_2"/>
    <property type="match status" value="1"/>
</dbReference>
<dbReference type="Pfam" id="PF02311">
    <property type="entry name" value="AraC_binding"/>
    <property type="match status" value="1"/>
</dbReference>
<dbReference type="EMBL" id="KF540250">
    <property type="protein sequence ID" value="AIF26898.1"/>
    <property type="molecule type" value="Genomic_DNA"/>
</dbReference>
<name>A0A0H3UAA3_9BACT</name>
<reference evidence="5" key="1">
    <citation type="submission" date="2013-08" db="EMBL/GenBank/DDBJ databases">
        <title>Comparison of modified E. coli strains.</title>
        <authorList>
            <person name="Juergensen J."/>
            <person name="Bonge A."/>
            <person name="Streit W.R."/>
        </authorList>
    </citation>
    <scope>NUCLEOTIDE SEQUENCE</scope>
</reference>
<evidence type="ECO:0000313" key="5">
    <source>
        <dbReference type="EMBL" id="AIF26898.1"/>
    </source>
</evidence>
<protein>
    <recommendedName>
        <fullName evidence="4">HTH araC/xylS-type domain-containing protein</fullName>
    </recommendedName>
</protein>
<accession>A0A0H3UAA3</accession>
<dbReference type="Gene3D" id="2.60.120.10">
    <property type="entry name" value="Jelly Rolls"/>
    <property type="match status" value="1"/>
</dbReference>
<dbReference type="InterPro" id="IPR009057">
    <property type="entry name" value="Homeodomain-like_sf"/>
</dbReference>
<keyword evidence="1" id="KW-0805">Transcription regulation</keyword>
<dbReference type="Pfam" id="PF12833">
    <property type="entry name" value="HTH_18"/>
    <property type="match status" value="1"/>
</dbReference>
<dbReference type="InterPro" id="IPR018060">
    <property type="entry name" value="HTH_AraC"/>
</dbReference>
<dbReference type="Gene3D" id="1.10.10.60">
    <property type="entry name" value="Homeodomain-like"/>
    <property type="match status" value="1"/>
</dbReference>
<dbReference type="AlphaFoldDB" id="A0A0H3UAA3"/>
<dbReference type="PANTHER" id="PTHR43280:SF30">
    <property type="entry name" value="MMSAB OPERON REGULATORY PROTEIN"/>
    <property type="match status" value="1"/>
</dbReference>
<dbReference type="InterPro" id="IPR011051">
    <property type="entry name" value="RmlC_Cupin_sf"/>
</dbReference>
<sequence>MITSNFTNYFFLHHYNLDSTLENDYPYGLEYYFIVYVWRGAANFVSAERSIHVEAGDFFYVPRGVPYHSHWYQESGASFDSYGFTFLPSLEPKNYPMQKVKGNEESLRILQLLSSDLRIHCTSIGLLYQLLGTLLPHMESTEDTKKYLIVHQAENIMRHHPKLHACDIAQQCMVSESTLYNAFRVIRGCTPVDAKNKILVEAALEYLRMSDQSIEEIAHLLHFNSIGYFRKLFHDFVGMTPLEARRKLKAGEILPIL</sequence>
<dbReference type="InterPro" id="IPR003313">
    <property type="entry name" value="AraC-bd"/>
</dbReference>
<keyword evidence="3" id="KW-0804">Transcription</keyword>
<evidence type="ECO:0000256" key="3">
    <source>
        <dbReference type="ARBA" id="ARBA00023163"/>
    </source>
</evidence>
<dbReference type="SUPFAM" id="SSF46689">
    <property type="entry name" value="Homeodomain-like"/>
    <property type="match status" value="1"/>
</dbReference>
<dbReference type="GO" id="GO:0043565">
    <property type="term" value="F:sequence-specific DNA binding"/>
    <property type="evidence" value="ECO:0007669"/>
    <property type="project" value="InterPro"/>
</dbReference>
<proteinExistence type="predicted"/>
<feature type="domain" description="HTH araC/xylS-type" evidence="4">
    <location>
        <begin position="146"/>
        <end position="247"/>
    </location>
</feature>
<dbReference type="SUPFAM" id="SSF51182">
    <property type="entry name" value="RmlC-like cupins"/>
    <property type="match status" value="1"/>
</dbReference>